<sequence>MYPALIGIALTCMLVGLGESTNCQVGNCGCNKKTINVNKPGLPARNLDVCCPPSGSAKCSKYLRAASANATKGAFCTCDFIRVVGTCLKGEQCNPLLHPAQAHLNGMPICCQSASDKLAVNKIVHGGKVSFACQCAPRAPWTGDCWQGSQCNSCDPGYVGSANGLKLCCANCQKKGLIINAGSRECNCNN</sequence>
<reference evidence="2 3" key="1">
    <citation type="journal article" date="2013" name="Nature">
        <title>Insights into bilaterian evolution from three spiralian genomes.</title>
        <authorList>
            <person name="Simakov O."/>
            <person name="Marletaz F."/>
            <person name="Cho S.J."/>
            <person name="Edsinger-Gonzales E."/>
            <person name="Havlak P."/>
            <person name="Hellsten U."/>
            <person name="Kuo D.H."/>
            <person name="Larsson T."/>
            <person name="Lv J."/>
            <person name="Arendt D."/>
            <person name="Savage R."/>
            <person name="Osoegawa K."/>
            <person name="de Jong P."/>
            <person name="Grimwood J."/>
            <person name="Chapman J.A."/>
            <person name="Shapiro H."/>
            <person name="Aerts A."/>
            <person name="Otillar R.P."/>
            <person name="Terry A.Y."/>
            <person name="Boore J.L."/>
            <person name="Grigoriev I.V."/>
            <person name="Lindberg D.R."/>
            <person name="Seaver E.C."/>
            <person name="Weisblat D.A."/>
            <person name="Putnam N.H."/>
            <person name="Rokhsar D.S."/>
        </authorList>
    </citation>
    <scope>NUCLEOTIDE SEQUENCE [LARGE SCALE GENOMIC DNA]</scope>
</reference>
<dbReference type="RefSeq" id="XP_009060805.1">
    <property type="nucleotide sequence ID" value="XM_009062557.1"/>
</dbReference>
<dbReference type="AlphaFoldDB" id="V4A0I0"/>
<feature type="signal peptide" evidence="1">
    <location>
        <begin position="1"/>
        <end position="20"/>
    </location>
</feature>
<dbReference type="Proteomes" id="UP000030746">
    <property type="component" value="Unassembled WGS sequence"/>
</dbReference>
<gene>
    <name evidence="2" type="ORF">LOTGIDRAFT_234488</name>
</gene>
<proteinExistence type="predicted"/>
<evidence type="ECO:0000313" key="2">
    <source>
        <dbReference type="EMBL" id="ESO88395.1"/>
    </source>
</evidence>
<dbReference type="OrthoDB" id="6097480at2759"/>
<protein>
    <submittedName>
        <fullName evidence="2">Uncharacterized protein</fullName>
    </submittedName>
</protein>
<name>V4A0I0_LOTGI</name>
<evidence type="ECO:0000256" key="1">
    <source>
        <dbReference type="SAM" id="SignalP"/>
    </source>
</evidence>
<evidence type="ECO:0000313" key="3">
    <source>
        <dbReference type="Proteomes" id="UP000030746"/>
    </source>
</evidence>
<accession>V4A0I0</accession>
<dbReference type="KEGG" id="lgi:LOTGIDRAFT_234488"/>
<dbReference type="CTD" id="20249554"/>
<keyword evidence="1" id="KW-0732">Signal</keyword>
<dbReference type="GeneID" id="20249554"/>
<dbReference type="EMBL" id="KB202685">
    <property type="protein sequence ID" value="ESO88395.1"/>
    <property type="molecule type" value="Genomic_DNA"/>
</dbReference>
<feature type="chain" id="PRO_5004716462" evidence="1">
    <location>
        <begin position="21"/>
        <end position="190"/>
    </location>
</feature>
<keyword evidence="3" id="KW-1185">Reference proteome</keyword>
<organism evidence="2 3">
    <name type="scientific">Lottia gigantea</name>
    <name type="common">Giant owl limpet</name>
    <dbReference type="NCBI Taxonomy" id="225164"/>
    <lineage>
        <taxon>Eukaryota</taxon>
        <taxon>Metazoa</taxon>
        <taxon>Spiralia</taxon>
        <taxon>Lophotrochozoa</taxon>
        <taxon>Mollusca</taxon>
        <taxon>Gastropoda</taxon>
        <taxon>Patellogastropoda</taxon>
        <taxon>Lottioidea</taxon>
        <taxon>Lottiidae</taxon>
        <taxon>Lottia</taxon>
    </lineage>
</organism>
<dbReference type="HOGENOM" id="CLU_1429526_0_0_1"/>